<dbReference type="GO" id="GO:0001682">
    <property type="term" value="P:tRNA 5'-leader removal"/>
    <property type="evidence" value="ECO:0007669"/>
    <property type="project" value="UniProtKB-UniRule"/>
</dbReference>
<dbReference type="InterPro" id="IPR020568">
    <property type="entry name" value="Ribosomal_Su5_D2-typ_SF"/>
</dbReference>
<comment type="catalytic activity">
    <reaction evidence="7">
        <text>Endonucleolytic cleavage of RNA, removing 5'-extranucleotides from tRNA precursor.</text>
        <dbReference type="EC" id="3.1.26.5"/>
    </reaction>
</comment>
<dbReference type="Gene3D" id="3.30.230.10">
    <property type="match status" value="1"/>
</dbReference>
<comment type="subunit">
    <text evidence="7">Consists of a catalytic RNA component (M1 or rnpB) and a protein subunit.</text>
</comment>
<dbReference type="Pfam" id="PF00825">
    <property type="entry name" value="Ribonuclease_P"/>
    <property type="match status" value="1"/>
</dbReference>
<comment type="similarity">
    <text evidence="7">Belongs to the RnpA family.</text>
</comment>
<dbReference type="PANTHER" id="PTHR33992">
    <property type="entry name" value="RIBONUCLEASE P PROTEIN COMPONENT"/>
    <property type="match status" value="1"/>
</dbReference>
<protein>
    <recommendedName>
        <fullName evidence="7 8">Ribonuclease P protein component</fullName>
        <shortName evidence="7">RNase P protein</shortName>
        <shortName evidence="7">RNaseP protein</shortName>
        <ecNumber evidence="7 8">3.1.26.5</ecNumber>
    </recommendedName>
    <alternativeName>
        <fullName evidence="7">Protein C5</fullName>
    </alternativeName>
</protein>
<dbReference type="EC" id="3.1.26.5" evidence="7 8"/>
<dbReference type="GO" id="GO:0042781">
    <property type="term" value="F:3'-tRNA processing endoribonuclease activity"/>
    <property type="evidence" value="ECO:0007669"/>
    <property type="project" value="TreeGrafter"/>
</dbReference>
<dbReference type="GO" id="GO:0030677">
    <property type="term" value="C:ribonuclease P complex"/>
    <property type="evidence" value="ECO:0007669"/>
    <property type="project" value="TreeGrafter"/>
</dbReference>
<dbReference type="RefSeq" id="WP_073214710.1">
    <property type="nucleotide sequence ID" value="NZ_FNNS01000003.1"/>
</dbReference>
<dbReference type="InterPro" id="IPR014721">
    <property type="entry name" value="Ribsml_uS5_D2-typ_fold_subgr"/>
</dbReference>
<comment type="function">
    <text evidence="1 7">RNaseP catalyzes the removal of the 5'-leader sequence from pre-tRNA to produce the mature 5'-terminus. It can also cleave other RNA substrates such as 4.5S RNA. The protein component plays an auxiliary but essential role in vivo by binding to the 5'-leader sequence and broadening the substrate specificity of the ribozyme.</text>
</comment>
<dbReference type="Proteomes" id="UP000184172">
    <property type="component" value="Unassembled WGS sequence"/>
</dbReference>
<evidence type="ECO:0000256" key="2">
    <source>
        <dbReference type="ARBA" id="ARBA00022694"/>
    </source>
</evidence>
<dbReference type="PROSITE" id="PS00648">
    <property type="entry name" value="RIBONUCLEASE_P"/>
    <property type="match status" value="1"/>
</dbReference>
<reference evidence="10" key="1">
    <citation type="submission" date="2016-11" db="EMBL/GenBank/DDBJ databases">
        <authorList>
            <person name="Varghese N."/>
            <person name="Submissions S."/>
        </authorList>
    </citation>
    <scope>NUCLEOTIDE SEQUENCE [LARGE SCALE GENOMIC DNA]</scope>
    <source>
        <strain evidence="10">DSM 26349</strain>
    </source>
</reference>
<dbReference type="STRING" id="797419.SAMN05216556_10341"/>
<keyword evidence="5 7" id="KW-0378">Hydrolase</keyword>
<dbReference type="AlphaFoldDB" id="A0A1M6BSF2"/>
<evidence type="ECO:0000256" key="1">
    <source>
        <dbReference type="ARBA" id="ARBA00002663"/>
    </source>
</evidence>
<keyword evidence="10" id="KW-1185">Reference proteome</keyword>
<dbReference type="InterPro" id="IPR000100">
    <property type="entry name" value="RNase_P"/>
</dbReference>
<keyword evidence="6 7" id="KW-0694">RNA-binding</keyword>
<dbReference type="OrthoDB" id="1524972at2"/>
<evidence type="ECO:0000256" key="5">
    <source>
        <dbReference type="ARBA" id="ARBA00022801"/>
    </source>
</evidence>
<name>A0A1M6BSF2_9FLAO</name>
<evidence type="ECO:0000256" key="8">
    <source>
        <dbReference type="NCBIfam" id="TIGR00188"/>
    </source>
</evidence>
<gene>
    <name evidence="7" type="primary">rnpA</name>
    <name evidence="9" type="ORF">SAMN04487908_10341</name>
</gene>
<dbReference type="GO" id="GO:0004526">
    <property type="term" value="F:ribonuclease P activity"/>
    <property type="evidence" value="ECO:0007669"/>
    <property type="project" value="UniProtKB-UniRule"/>
</dbReference>
<dbReference type="HAMAP" id="MF_00227">
    <property type="entry name" value="RNase_P"/>
    <property type="match status" value="1"/>
</dbReference>
<dbReference type="NCBIfam" id="TIGR00188">
    <property type="entry name" value="rnpA"/>
    <property type="match status" value="1"/>
</dbReference>
<dbReference type="InterPro" id="IPR020539">
    <property type="entry name" value="RNase_P_CS"/>
</dbReference>
<dbReference type="SUPFAM" id="SSF54211">
    <property type="entry name" value="Ribosomal protein S5 domain 2-like"/>
    <property type="match status" value="1"/>
</dbReference>
<organism evidence="9 10">
    <name type="scientific">Aequorivita viscosa</name>
    <dbReference type="NCBI Taxonomy" id="797419"/>
    <lineage>
        <taxon>Bacteria</taxon>
        <taxon>Pseudomonadati</taxon>
        <taxon>Bacteroidota</taxon>
        <taxon>Flavobacteriia</taxon>
        <taxon>Flavobacteriales</taxon>
        <taxon>Flavobacteriaceae</taxon>
        <taxon>Aequorivita</taxon>
    </lineage>
</organism>
<keyword evidence="2 7" id="KW-0819">tRNA processing</keyword>
<keyword evidence="4 7" id="KW-0255">Endonuclease</keyword>
<dbReference type="EMBL" id="FQYV01000003">
    <property type="protein sequence ID" value="SHI51631.1"/>
    <property type="molecule type" value="Genomic_DNA"/>
</dbReference>
<proteinExistence type="inferred from homology"/>
<accession>A0A1M6BSF2</accession>
<evidence type="ECO:0000256" key="7">
    <source>
        <dbReference type="HAMAP-Rule" id="MF_00227"/>
    </source>
</evidence>
<keyword evidence="3 7" id="KW-0540">Nuclease</keyword>
<evidence type="ECO:0000313" key="9">
    <source>
        <dbReference type="EMBL" id="SHI51631.1"/>
    </source>
</evidence>
<dbReference type="GO" id="GO:0000049">
    <property type="term" value="F:tRNA binding"/>
    <property type="evidence" value="ECO:0007669"/>
    <property type="project" value="UniProtKB-UniRule"/>
</dbReference>
<evidence type="ECO:0000313" key="10">
    <source>
        <dbReference type="Proteomes" id="UP000184172"/>
    </source>
</evidence>
<dbReference type="PANTHER" id="PTHR33992:SF1">
    <property type="entry name" value="RIBONUCLEASE P PROTEIN COMPONENT"/>
    <property type="match status" value="1"/>
</dbReference>
<evidence type="ECO:0000256" key="6">
    <source>
        <dbReference type="ARBA" id="ARBA00022884"/>
    </source>
</evidence>
<evidence type="ECO:0000256" key="4">
    <source>
        <dbReference type="ARBA" id="ARBA00022759"/>
    </source>
</evidence>
<sequence>MDYRFPKSEKLKSSKTIESLFADGKSYSKYPIKVFFLPKQNIGTNLAAFAVPKRNFKLAVDRNRVKRQLREAYRLNKNIIEAVNGRKFVMLFLYLGKTKPQYAALEKAMEKLLKKLHGEMIQDES</sequence>
<evidence type="ECO:0000256" key="3">
    <source>
        <dbReference type="ARBA" id="ARBA00022722"/>
    </source>
</evidence>